<sequence length="329" mass="37446">MAAISPLPIRARSSLPTYPNGWFRVAASGDVVADAMFPVTYFGRHFIVFRAPDGSPRVADAYCPHLGAHLASHTGSLKDGTITCPFHRWQFETDGGACTKINYTKVIPPRARLKMYPAVEGNGMIMMWFHDQDAEPDHQPWIEPRLADEPWLSSEPMQWRMHAQQQEFMENIFDSAHILELHNSETLPRFVSCDDHGTGMTIILDIDVPDPEYPVSKCINHYSGISVTVQHNLSRTENFIAISFTPVDEETVEMNARIYFKDLGSDEANGVFGKMFTERWMFEVEQDLAILNHKKHLERPLLCAGDGPIMRWREYARRFYSESPAIAAE</sequence>
<dbReference type="InterPro" id="IPR017941">
    <property type="entry name" value="Rieske_2Fe-2S"/>
</dbReference>
<comment type="cofactor">
    <cofactor evidence="1">
        <name>Fe cation</name>
        <dbReference type="ChEBI" id="CHEBI:24875"/>
    </cofactor>
</comment>
<dbReference type="Proteomes" id="UP000198281">
    <property type="component" value="Unassembled WGS sequence"/>
</dbReference>
<gene>
    <name evidence="8" type="ORF">SAMN06295912_11467</name>
</gene>
<evidence type="ECO:0000256" key="3">
    <source>
        <dbReference type="ARBA" id="ARBA00022723"/>
    </source>
</evidence>
<dbReference type="PANTHER" id="PTHR21266">
    <property type="entry name" value="IRON-SULFUR DOMAIN CONTAINING PROTEIN"/>
    <property type="match status" value="1"/>
</dbReference>
<keyword evidence="6" id="KW-0411">Iron-sulfur</keyword>
<dbReference type="InterPro" id="IPR045605">
    <property type="entry name" value="KshA-like_C"/>
</dbReference>
<dbReference type="OrthoDB" id="9800776at2"/>
<dbReference type="GO" id="GO:0005737">
    <property type="term" value="C:cytoplasm"/>
    <property type="evidence" value="ECO:0007669"/>
    <property type="project" value="TreeGrafter"/>
</dbReference>
<evidence type="ECO:0000256" key="5">
    <source>
        <dbReference type="ARBA" id="ARBA00023004"/>
    </source>
</evidence>
<dbReference type="RefSeq" id="WP_089220103.1">
    <property type="nucleotide sequence ID" value="NZ_FZOS01000014.1"/>
</dbReference>
<name>A0A239H0W6_9SPHN</name>
<dbReference type="AlphaFoldDB" id="A0A239H0W6"/>
<keyword evidence="5" id="KW-0408">Iron</keyword>
<proteinExistence type="predicted"/>
<dbReference type="PANTHER" id="PTHR21266:SF60">
    <property type="entry name" value="3-KETOSTEROID-9-ALPHA-MONOOXYGENASE, OXYGENASE COMPONENT"/>
    <property type="match status" value="1"/>
</dbReference>
<dbReference type="PROSITE" id="PS51296">
    <property type="entry name" value="RIESKE"/>
    <property type="match status" value="1"/>
</dbReference>
<dbReference type="InterPro" id="IPR036922">
    <property type="entry name" value="Rieske_2Fe-2S_sf"/>
</dbReference>
<dbReference type="SUPFAM" id="SSF55961">
    <property type="entry name" value="Bet v1-like"/>
    <property type="match status" value="1"/>
</dbReference>
<keyword evidence="9" id="KW-1185">Reference proteome</keyword>
<organism evidence="8 9">
    <name type="scientific">Edaphosphingomonas laterariae</name>
    <dbReference type="NCBI Taxonomy" id="861865"/>
    <lineage>
        <taxon>Bacteria</taxon>
        <taxon>Pseudomonadati</taxon>
        <taxon>Pseudomonadota</taxon>
        <taxon>Alphaproteobacteria</taxon>
        <taxon>Sphingomonadales</taxon>
        <taxon>Rhizorhabdaceae</taxon>
        <taxon>Edaphosphingomonas</taxon>
    </lineage>
</organism>
<evidence type="ECO:0000313" key="9">
    <source>
        <dbReference type="Proteomes" id="UP000198281"/>
    </source>
</evidence>
<reference evidence="9" key="1">
    <citation type="submission" date="2017-06" db="EMBL/GenBank/DDBJ databases">
        <authorList>
            <person name="Varghese N."/>
            <person name="Submissions S."/>
        </authorList>
    </citation>
    <scope>NUCLEOTIDE SEQUENCE [LARGE SCALE GENOMIC DNA]</scope>
    <source>
        <strain evidence="9">LNB2</strain>
    </source>
</reference>
<dbReference type="EMBL" id="FZOS01000014">
    <property type="protein sequence ID" value="SNS74688.1"/>
    <property type="molecule type" value="Genomic_DNA"/>
</dbReference>
<dbReference type="Gene3D" id="2.102.10.10">
    <property type="entry name" value="Rieske [2Fe-2S] iron-sulphur domain"/>
    <property type="match status" value="1"/>
</dbReference>
<dbReference type="GO" id="GO:0051537">
    <property type="term" value="F:2 iron, 2 sulfur cluster binding"/>
    <property type="evidence" value="ECO:0007669"/>
    <property type="project" value="UniProtKB-KW"/>
</dbReference>
<dbReference type="Pfam" id="PF00355">
    <property type="entry name" value="Rieske"/>
    <property type="match status" value="1"/>
</dbReference>
<keyword evidence="3" id="KW-0479">Metal-binding</keyword>
<evidence type="ECO:0000256" key="1">
    <source>
        <dbReference type="ARBA" id="ARBA00001962"/>
    </source>
</evidence>
<dbReference type="SUPFAM" id="SSF50022">
    <property type="entry name" value="ISP domain"/>
    <property type="match status" value="1"/>
</dbReference>
<dbReference type="GO" id="GO:0008203">
    <property type="term" value="P:cholesterol metabolic process"/>
    <property type="evidence" value="ECO:0007669"/>
    <property type="project" value="InterPro"/>
</dbReference>
<keyword evidence="4" id="KW-0560">Oxidoreductase</keyword>
<protein>
    <submittedName>
        <fullName evidence="8">3-ketosteroid 9alpha-monooxygenase subunit A</fullName>
    </submittedName>
</protein>
<accession>A0A239H0W6</accession>
<keyword evidence="8" id="KW-0503">Monooxygenase</keyword>
<keyword evidence="2" id="KW-0001">2Fe-2S</keyword>
<dbReference type="Pfam" id="PF19298">
    <property type="entry name" value="KshA_C"/>
    <property type="match status" value="1"/>
</dbReference>
<evidence type="ECO:0000256" key="4">
    <source>
        <dbReference type="ARBA" id="ARBA00023002"/>
    </source>
</evidence>
<evidence type="ECO:0000256" key="6">
    <source>
        <dbReference type="ARBA" id="ARBA00023014"/>
    </source>
</evidence>
<evidence type="ECO:0000256" key="2">
    <source>
        <dbReference type="ARBA" id="ARBA00022714"/>
    </source>
</evidence>
<dbReference type="GO" id="GO:0004497">
    <property type="term" value="F:monooxygenase activity"/>
    <property type="evidence" value="ECO:0007669"/>
    <property type="project" value="UniProtKB-KW"/>
</dbReference>
<evidence type="ECO:0000259" key="7">
    <source>
        <dbReference type="PROSITE" id="PS51296"/>
    </source>
</evidence>
<dbReference type="Gene3D" id="3.90.380.10">
    <property type="entry name" value="Naphthalene 1,2-dioxygenase Alpha Subunit, Chain A, domain 1"/>
    <property type="match status" value="1"/>
</dbReference>
<evidence type="ECO:0000313" key="8">
    <source>
        <dbReference type="EMBL" id="SNS74688.1"/>
    </source>
</evidence>
<feature type="domain" description="Rieske" evidence="7">
    <location>
        <begin position="22"/>
        <end position="127"/>
    </location>
</feature>
<dbReference type="InterPro" id="IPR050584">
    <property type="entry name" value="Cholesterol_7-desaturase"/>
</dbReference>
<dbReference type="GO" id="GO:0046872">
    <property type="term" value="F:metal ion binding"/>
    <property type="evidence" value="ECO:0007669"/>
    <property type="project" value="UniProtKB-KW"/>
</dbReference>